<dbReference type="Gene3D" id="1.10.8.60">
    <property type="match status" value="1"/>
</dbReference>
<dbReference type="NCBIfam" id="NF001679">
    <property type="entry name" value="PRK00440.1"/>
    <property type="match status" value="1"/>
</dbReference>
<feature type="region of interest" description="Disordered" evidence="9">
    <location>
        <begin position="1"/>
        <end position="44"/>
    </location>
</feature>
<keyword evidence="3" id="KW-0235">DNA replication</keyword>
<evidence type="ECO:0000256" key="8">
    <source>
        <dbReference type="ARBA" id="ARBA00031749"/>
    </source>
</evidence>
<dbReference type="Pfam" id="PF14528">
    <property type="entry name" value="LAGLIDADG_3"/>
    <property type="match status" value="1"/>
</dbReference>
<dbReference type="CDD" id="cd00081">
    <property type="entry name" value="Hint"/>
    <property type="match status" value="1"/>
</dbReference>
<evidence type="ECO:0000259" key="10">
    <source>
        <dbReference type="PROSITE" id="PS50819"/>
    </source>
</evidence>
<dbReference type="SUPFAM" id="SSF55608">
    <property type="entry name" value="Homing endonucleases"/>
    <property type="match status" value="1"/>
</dbReference>
<evidence type="ECO:0000256" key="9">
    <source>
        <dbReference type="SAM" id="MobiDB-lite"/>
    </source>
</evidence>
<organism evidence="11 12">
    <name type="scientific">Halopenitus malekzadehii</name>
    <dbReference type="NCBI Taxonomy" id="1267564"/>
    <lineage>
        <taxon>Archaea</taxon>
        <taxon>Methanobacteriati</taxon>
        <taxon>Methanobacteriota</taxon>
        <taxon>Stenosarchaea group</taxon>
        <taxon>Halobacteria</taxon>
        <taxon>Halobacteriales</taxon>
        <taxon>Haloferacaceae</taxon>
        <taxon>Halopenitus</taxon>
    </lineage>
</organism>
<dbReference type="GO" id="GO:0003689">
    <property type="term" value="F:DNA clamp loader activity"/>
    <property type="evidence" value="ECO:0007669"/>
    <property type="project" value="TreeGrafter"/>
</dbReference>
<comment type="similarity">
    <text evidence="1">Belongs to the activator 1 small subunits family. RfcS subfamily.</text>
</comment>
<dbReference type="PANTHER" id="PTHR11669">
    <property type="entry name" value="REPLICATION FACTOR C / DNA POLYMERASE III GAMMA-TAU SUBUNIT"/>
    <property type="match status" value="1"/>
</dbReference>
<keyword evidence="7" id="KW-0651">Protein splicing</keyword>
<feature type="compositionally biased region" description="Pro residues" evidence="9">
    <location>
        <begin position="198"/>
        <end position="217"/>
    </location>
</feature>
<feature type="domain" description="DOD-type homing endonuclease" evidence="10">
    <location>
        <begin position="319"/>
        <end position="453"/>
    </location>
</feature>
<dbReference type="GO" id="GO:0016539">
    <property type="term" value="P:intein-mediated protein splicing"/>
    <property type="evidence" value="ECO:0007669"/>
    <property type="project" value="InterPro"/>
</dbReference>
<evidence type="ECO:0000256" key="6">
    <source>
        <dbReference type="ARBA" id="ARBA00022840"/>
    </source>
</evidence>
<dbReference type="GO" id="GO:0005663">
    <property type="term" value="C:DNA replication factor C complex"/>
    <property type="evidence" value="ECO:0007669"/>
    <property type="project" value="TreeGrafter"/>
</dbReference>
<dbReference type="CDD" id="cd00009">
    <property type="entry name" value="AAA"/>
    <property type="match status" value="1"/>
</dbReference>
<evidence type="ECO:0000256" key="2">
    <source>
        <dbReference type="ARBA" id="ARBA00014164"/>
    </source>
</evidence>
<dbReference type="InterPro" id="IPR027434">
    <property type="entry name" value="Homing_endonucl"/>
</dbReference>
<dbReference type="InterPro" id="IPR003587">
    <property type="entry name" value="Hint_dom_N"/>
</dbReference>
<dbReference type="InterPro" id="IPR006142">
    <property type="entry name" value="INTEIN"/>
</dbReference>
<dbReference type="Pfam" id="PF14890">
    <property type="entry name" value="Intein_splicing"/>
    <property type="match status" value="1"/>
</dbReference>
<dbReference type="InterPro" id="IPR004860">
    <property type="entry name" value="LAGLIDADG_dom"/>
</dbReference>
<dbReference type="PRINTS" id="PR00379">
    <property type="entry name" value="INTEIN"/>
</dbReference>
<evidence type="ECO:0000256" key="7">
    <source>
        <dbReference type="ARBA" id="ARBA00023000"/>
    </source>
</evidence>
<evidence type="ECO:0000256" key="1">
    <source>
        <dbReference type="ARBA" id="ARBA00009668"/>
    </source>
</evidence>
<dbReference type="InterPro" id="IPR027417">
    <property type="entry name" value="P-loop_NTPase"/>
</dbReference>
<dbReference type="InterPro" id="IPR008921">
    <property type="entry name" value="DNA_pol3_clamp-load_cplx_C"/>
</dbReference>
<dbReference type="InterPro" id="IPR003586">
    <property type="entry name" value="Hint_dom_C"/>
</dbReference>
<proteinExistence type="inferred from homology"/>
<keyword evidence="4" id="KW-0547">Nucleotide-binding</keyword>
<dbReference type="STRING" id="1267564.SAMN05192561_101333"/>
<evidence type="ECO:0000256" key="4">
    <source>
        <dbReference type="ARBA" id="ARBA00022741"/>
    </source>
</evidence>
<evidence type="ECO:0000256" key="5">
    <source>
        <dbReference type="ARBA" id="ARBA00022813"/>
    </source>
</evidence>
<dbReference type="InterPro" id="IPR013748">
    <property type="entry name" value="Rep_factorC_C"/>
</dbReference>
<dbReference type="OrthoDB" id="7928at2157"/>
<keyword evidence="6" id="KW-0067">ATP-binding</keyword>
<dbReference type="InterPro" id="IPR030934">
    <property type="entry name" value="Intein_C"/>
</dbReference>
<keyword evidence="5" id="KW-0068">Autocatalytic cleavage</keyword>
<dbReference type="InterPro" id="IPR006141">
    <property type="entry name" value="Intein_N"/>
</dbReference>
<dbReference type="PROSITE" id="PS50817">
    <property type="entry name" value="INTEIN_N_TER"/>
    <property type="match status" value="1"/>
</dbReference>
<dbReference type="Gene3D" id="3.40.50.300">
    <property type="entry name" value="P-loop containing nucleotide triphosphate hydrolases"/>
    <property type="match status" value="2"/>
</dbReference>
<dbReference type="InterPro" id="IPR047854">
    <property type="entry name" value="RFC_lid"/>
</dbReference>
<dbReference type="SMART" id="SM00306">
    <property type="entry name" value="HintN"/>
    <property type="match status" value="1"/>
</dbReference>
<dbReference type="GO" id="GO:0004519">
    <property type="term" value="F:endonuclease activity"/>
    <property type="evidence" value="ECO:0007669"/>
    <property type="project" value="InterPro"/>
</dbReference>
<evidence type="ECO:0000313" key="12">
    <source>
        <dbReference type="Proteomes" id="UP000199215"/>
    </source>
</evidence>
<dbReference type="InterPro" id="IPR003959">
    <property type="entry name" value="ATPase_AAA_core"/>
</dbReference>
<dbReference type="Pfam" id="PF08542">
    <property type="entry name" value="Rep_fac_C"/>
    <property type="match status" value="1"/>
</dbReference>
<dbReference type="FunFam" id="1.20.272.10:FF:000029">
    <property type="entry name" value="Replication factor C small subunit"/>
    <property type="match status" value="1"/>
</dbReference>
<feature type="region of interest" description="Disordered" evidence="9">
    <location>
        <begin position="1040"/>
        <end position="1070"/>
    </location>
</feature>
<dbReference type="NCBIfam" id="TIGR01443">
    <property type="entry name" value="intein_Cterm"/>
    <property type="match status" value="1"/>
</dbReference>
<dbReference type="Gene3D" id="2.170.16.10">
    <property type="entry name" value="Hedgehog/Intein (Hint) domain"/>
    <property type="match status" value="2"/>
</dbReference>
<dbReference type="AlphaFoldDB" id="A0A1H6HQK4"/>
<evidence type="ECO:0000313" key="11">
    <source>
        <dbReference type="EMBL" id="SEH38199.1"/>
    </source>
</evidence>
<dbReference type="InterPro" id="IPR004042">
    <property type="entry name" value="Intein_endonuc_central"/>
</dbReference>
<sequence>MSEPEEPTDAEAGASDTDAETKTSDTDTEAGTSDADAATATGREIWIEKYRPQTLSDIHGHEDIIERLESYIEQDDLPHLLFSGPAGVGKCVTGDTPVLTGDGVRRIEDIVGDIEGFATPSSDLSVATLTDRNEFEFVAPSDVFAKETDELVTIETRDGGEFRVTPEHKLHIITEDGLEWVPAADLEAGDRVARPLSLPAPEPSSLPEPKPSSPSEPDPSSSPSMGTQSQLRWFEEMDPDRTEVTLARESLSGRISTLDVEWATGSATEPIPLSELHACDLQPNDWVPAVEAIEYVNATGHRSRSITPPTAVTPELARFVGLTISEAHIDGGEIKFYNTDEELLDAFETTARTLFEVDTERGRRKDVPYVRISSRTLTHYLEAVFDVFASASGTGTSAIGSAIVSADDASRAAFLRAVFDAEAHIAANGIIELTQRNADHITLVAYLLSTFEVPCRRKTAQKAATNGTGIERTYHTLYISGANTLETFADRIDFSIGYKADRLHEHAAKDANTNHDTIPAQMVLRELCDRLDIPVTDHLPKSLNPETPGRERYCTVLDNVVTAATDRIEDVQRGLERLERLEPMIAETTSLPATWVGTRSDLEPIETRSTIAESTGVRSDRLLEYSDGRRTPYATRALQVLDELDRPLEKAALETVQAELRTCRDLIGASNEEIVSGLTFESPDLTNLLNTDDHAVRTVTRFERVAEQLRVAALDRLSVETIELLETASRIADAELYYDRVESVDHVETEERVYDLTVPETRNYVAGEVPTVMHNTTSATAIAREIYGDDWRGNFLELNASDQRGIDVVRDRIKNFARSSFGGYDHRLIFLDEADSLTDDAQSALRRTMEQFSDNTRFILSCNYSSKIIDPIQSRCAVFRFSPLSDEAIAAQVREIAAAEDIEVTEAGVDALVYAANGDMRRAINSLQAAATTGDVVDEQAVYAITATARPEKIESMVTDALSGDFSKARATLDTLLTETGMAGGDVIDQLHRSVWEFDLSEREAVRLMERIGEADYRISEGANEQVQLEALLAALSLPDEDGTAAGDAGNGGDSGSGTTERRHSDAEGA</sequence>
<dbReference type="GO" id="GO:0016887">
    <property type="term" value="F:ATP hydrolysis activity"/>
    <property type="evidence" value="ECO:0007669"/>
    <property type="project" value="InterPro"/>
</dbReference>
<dbReference type="GO" id="GO:0003677">
    <property type="term" value="F:DNA binding"/>
    <property type="evidence" value="ECO:0007669"/>
    <property type="project" value="InterPro"/>
</dbReference>
<dbReference type="RefSeq" id="WP_177167394.1">
    <property type="nucleotide sequence ID" value="NZ_FNWU01000001.1"/>
</dbReference>
<feature type="compositionally biased region" description="Basic and acidic residues" evidence="9">
    <location>
        <begin position="1060"/>
        <end position="1070"/>
    </location>
</feature>
<protein>
    <recommendedName>
        <fullName evidence="2">Replication factor C small subunit</fullName>
    </recommendedName>
    <alternativeName>
        <fullName evidence="8">Clamp loader small subunit</fullName>
    </alternativeName>
</protein>
<dbReference type="InterPro" id="IPR050238">
    <property type="entry name" value="DNA_Rep/Repair_Clamp_Loader"/>
</dbReference>
<dbReference type="EMBL" id="FNWU01000001">
    <property type="protein sequence ID" value="SEH38199.1"/>
    <property type="molecule type" value="Genomic_DNA"/>
</dbReference>
<dbReference type="PANTHER" id="PTHR11669:SF20">
    <property type="entry name" value="REPLICATION FACTOR C SUBUNIT 4"/>
    <property type="match status" value="1"/>
</dbReference>
<dbReference type="CDD" id="cd18140">
    <property type="entry name" value="HLD_clamp_RFC"/>
    <property type="match status" value="1"/>
</dbReference>
<accession>A0A1H6HQK4</accession>
<gene>
    <name evidence="11" type="ORF">SAMN05192561_101333</name>
</gene>
<evidence type="ECO:0000256" key="3">
    <source>
        <dbReference type="ARBA" id="ARBA00022705"/>
    </source>
</evidence>
<name>A0A1H6HQK4_9EURY</name>
<dbReference type="GO" id="GO:0006261">
    <property type="term" value="P:DNA-templated DNA replication"/>
    <property type="evidence" value="ECO:0007669"/>
    <property type="project" value="TreeGrafter"/>
</dbReference>
<dbReference type="GO" id="GO:0005524">
    <property type="term" value="F:ATP binding"/>
    <property type="evidence" value="ECO:0007669"/>
    <property type="project" value="UniProtKB-KW"/>
</dbReference>
<dbReference type="SMART" id="SM00305">
    <property type="entry name" value="HintC"/>
    <property type="match status" value="1"/>
</dbReference>
<reference evidence="11 12" key="1">
    <citation type="submission" date="2016-10" db="EMBL/GenBank/DDBJ databases">
        <authorList>
            <person name="de Groot N.N."/>
        </authorList>
    </citation>
    <scope>NUCLEOTIDE SEQUENCE [LARGE SCALE GENOMIC DNA]</scope>
    <source>
        <strain evidence="11 12">IBRC-M10418</strain>
    </source>
</reference>
<dbReference type="SUPFAM" id="SSF51294">
    <property type="entry name" value="Hedgehog/intein (Hint) domain"/>
    <property type="match status" value="1"/>
</dbReference>
<dbReference type="Gene3D" id="3.10.28.10">
    <property type="entry name" value="Homing endonucleases"/>
    <property type="match status" value="1"/>
</dbReference>
<feature type="region of interest" description="Disordered" evidence="9">
    <location>
        <begin position="195"/>
        <end position="229"/>
    </location>
</feature>
<dbReference type="InterPro" id="IPR036844">
    <property type="entry name" value="Hint_dom_sf"/>
</dbReference>
<feature type="compositionally biased region" description="Low complexity" evidence="9">
    <location>
        <begin position="29"/>
        <end position="42"/>
    </location>
</feature>
<dbReference type="GO" id="GO:0006281">
    <property type="term" value="P:DNA repair"/>
    <property type="evidence" value="ECO:0007669"/>
    <property type="project" value="TreeGrafter"/>
</dbReference>
<keyword evidence="12" id="KW-1185">Reference proteome</keyword>
<dbReference type="NCBIfam" id="TIGR01445">
    <property type="entry name" value="intein_Nterm"/>
    <property type="match status" value="1"/>
</dbReference>
<dbReference type="PROSITE" id="PS50818">
    <property type="entry name" value="INTEIN_C_TER"/>
    <property type="match status" value="1"/>
</dbReference>
<dbReference type="SUPFAM" id="SSF48019">
    <property type="entry name" value="post-AAA+ oligomerization domain-like"/>
    <property type="match status" value="1"/>
</dbReference>
<dbReference type="Proteomes" id="UP000199215">
    <property type="component" value="Unassembled WGS sequence"/>
</dbReference>
<dbReference type="Pfam" id="PF00004">
    <property type="entry name" value="AAA"/>
    <property type="match status" value="1"/>
</dbReference>
<dbReference type="Gene3D" id="1.20.272.10">
    <property type="match status" value="1"/>
</dbReference>
<dbReference type="PROSITE" id="PS50819">
    <property type="entry name" value="INTEIN_ENDONUCLEASE"/>
    <property type="match status" value="1"/>
</dbReference>
<dbReference type="SUPFAM" id="SSF52540">
    <property type="entry name" value="P-loop containing nucleoside triphosphate hydrolases"/>
    <property type="match status" value="2"/>
</dbReference>